<evidence type="ECO:0000313" key="3">
    <source>
        <dbReference type="Proteomes" id="UP001314170"/>
    </source>
</evidence>
<protein>
    <submittedName>
        <fullName evidence="2">Uncharacterized protein</fullName>
    </submittedName>
</protein>
<organism evidence="2 3">
    <name type="scientific">Dovyalis caffra</name>
    <dbReference type="NCBI Taxonomy" id="77055"/>
    <lineage>
        <taxon>Eukaryota</taxon>
        <taxon>Viridiplantae</taxon>
        <taxon>Streptophyta</taxon>
        <taxon>Embryophyta</taxon>
        <taxon>Tracheophyta</taxon>
        <taxon>Spermatophyta</taxon>
        <taxon>Magnoliopsida</taxon>
        <taxon>eudicotyledons</taxon>
        <taxon>Gunneridae</taxon>
        <taxon>Pentapetalae</taxon>
        <taxon>rosids</taxon>
        <taxon>fabids</taxon>
        <taxon>Malpighiales</taxon>
        <taxon>Salicaceae</taxon>
        <taxon>Flacourtieae</taxon>
        <taxon>Dovyalis</taxon>
    </lineage>
</organism>
<accession>A0AAV1SD50</accession>
<name>A0AAV1SD50_9ROSI</name>
<keyword evidence="3" id="KW-1185">Reference proteome</keyword>
<dbReference type="Proteomes" id="UP001314170">
    <property type="component" value="Unassembled WGS sequence"/>
</dbReference>
<dbReference type="PANTHER" id="PTHR34970:SF5">
    <property type="entry name" value="PROTEIN, PUTATIVE-RELATED"/>
    <property type="match status" value="1"/>
</dbReference>
<proteinExistence type="predicted"/>
<feature type="transmembrane region" description="Helical" evidence="1">
    <location>
        <begin position="74"/>
        <end position="94"/>
    </location>
</feature>
<keyword evidence="1" id="KW-1133">Transmembrane helix</keyword>
<dbReference type="PANTHER" id="PTHR34970">
    <property type="entry name" value="ABC TRANSPORTER A FAMILY PROTEIN"/>
    <property type="match status" value="1"/>
</dbReference>
<keyword evidence="1" id="KW-0812">Transmembrane</keyword>
<sequence>MLRTRLVWFTVGFSVSAAAISQFVWRDLLSQRYALSSHTNQKFEDLEARVLNLESISPKISNQTTQHDISINHAVILGSLATSLITIIAMWVVWFEKRDLFSRNGVITHALPIALWNRVDFRPPYVAGLGLVKYYERQNPTAAKHSFVGGTGFPVIMRESV</sequence>
<dbReference type="AlphaFoldDB" id="A0AAV1SD50"/>
<gene>
    <name evidence="2" type="ORF">DCAF_LOCUS21906</name>
</gene>
<evidence type="ECO:0000256" key="1">
    <source>
        <dbReference type="SAM" id="Phobius"/>
    </source>
</evidence>
<comment type="caution">
    <text evidence="2">The sequence shown here is derived from an EMBL/GenBank/DDBJ whole genome shotgun (WGS) entry which is preliminary data.</text>
</comment>
<evidence type="ECO:0000313" key="2">
    <source>
        <dbReference type="EMBL" id="CAK7349195.1"/>
    </source>
</evidence>
<dbReference type="EMBL" id="CAWUPB010001173">
    <property type="protein sequence ID" value="CAK7349195.1"/>
    <property type="molecule type" value="Genomic_DNA"/>
</dbReference>
<reference evidence="2 3" key="1">
    <citation type="submission" date="2024-01" db="EMBL/GenBank/DDBJ databases">
        <authorList>
            <person name="Waweru B."/>
        </authorList>
    </citation>
    <scope>NUCLEOTIDE SEQUENCE [LARGE SCALE GENOMIC DNA]</scope>
</reference>
<keyword evidence="1" id="KW-0472">Membrane</keyword>